<dbReference type="Proteomes" id="UP000662818">
    <property type="component" value="Chromosome"/>
</dbReference>
<feature type="domain" description="SGNH hydrolase-type esterase" evidence="2">
    <location>
        <begin position="71"/>
        <end position="248"/>
    </location>
</feature>
<dbReference type="CDD" id="cd01836">
    <property type="entry name" value="FeeA_FeeB_like"/>
    <property type="match status" value="1"/>
</dbReference>
<dbReference type="RefSeq" id="WP_179650345.1">
    <property type="nucleotide sequence ID" value="NZ_CP022295.1"/>
</dbReference>
<dbReference type="PANTHER" id="PTHR30383:SF5">
    <property type="entry name" value="SGNH HYDROLASE-TYPE ESTERASE DOMAIN-CONTAINING PROTEIN"/>
    <property type="match status" value="1"/>
</dbReference>
<accession>A0A7Y9ZKB1</accession>
<keyword evidence="6" id="KW-1185">Reference proteome</keyword>
<dbReference type="Pfam" id="PF13472">
    <property type="entry name" value="Lipase_GDSL_2"/>
    <property type="match status" value="1"/>
</dbReference>
<dbReference type="AlphaFoldDB" id="A0A7Y9ZKB1"/>
<dbReference type="GO" id="GO:0004622">
    <property type="term" value="F:phosphatidylcholine lysophospholipase activity"/>
    <property type="evidence" value="ECO:0007669"/>
    <property type="project" value="TreeGrafter"/>
</dbReference>
<dbReference type="InterPro" id="IPR013830">
    <property type="entry name" value="SGNH_hydro"/>
</dbReference>
<dbReference type="EMBL" id="CP022295">
    <property type="protein sequence ID" value="QSR25660.1"/>
    <property type="molecule type" value="Genomic_DNA"/>
</dbReference>
<dbReference type="Gene3D" id="3.40.50.1110">
    <property type="entry name" value="SGNH hydrolase"/>
    <property type="match status" value="1"/>
</dbReference>
<evidence type="ECO:0000313" key="4">
    <source>
        <dbReference type="EMBL" id="QSR25660.1"/>
    </source>
</evidence>
<protein>
    <submittedName>
        <fullName evidence="4">GDSL family lipase</fullName>
    </submittedName>
    <submittedName>
        <fullName evidence="3">Lysophospholipase L1-like esterase</fullName>
    </submittedName>
</protein>
<reference evidence="3 5" key="2">
    <citation type="submission" date="2020-07" db="EMBL/GenBank/DDBJ databases">
        <title>Sequencing the genomes of 1000 actinobacteria strains.</title>
        <authorList>
            <person name="Klenk H.-P."/>
        </authorList>
    </citation>
    <scope>NUCLEOTIDE SEQUENCE [LARGE SCALE GENOMIC DNA]</scope>
    <source>
        <strain evidence="3 5">DSM 15131</strain>
    </source>
</reference>
<evidence type="ECO:0000313" key="6">
    <source>
        <dbReference type="Proteomes" id="UP000662818"/>
    </source>
</evidence>
<feature type="compositionally biased region" description="Basic and acidic residues" evidence="1">
    <location>
        <begin position="330"/>
        <end position="340"/>
    </location>
</feature>
<dbReference type="Proteomes" id="UP000562045">
    <property type="component" value="Unassembled WGS sequence"/>
</dbReference>
<evidence type="ECO:0000256" key="1">
    <source>
        <dbReference type="SAM" id="MobiDB-lite"/>
    </source>
</evidence>
<evidence type="ECO:0000313" key="5">
    <source>
        <dbReference type="Proteomes" id="UP000562045"/>
    </source>
</evidence>
<dbReference type="InterPro" id="IPR036514">
    <property type="entry name" value="SGNH_hydro_sf"/>
</dbReference>
<evidence type="ECO:0000313" key="3">
    <source>
        <dbReference type="EMBL" id="NYI46490.1"/>
    </source>
</evidence>
<sequence>MSKASAARKLASAALYGGGGLSALGAGLYGVLTAEARLARKTIGPAREEPPPDATGWYGRGRPGPAIRIALLGDSSAAGYGVDRVEETPGALIASAVAEHANRRVYLREFCVVGAKSSDLAAQVGRALPIEPDAAVILIGGNDVTHTMRPSHSVRYLSEGVRRLMGAGASVVVGTCPDLGTVQPIAPPLRQVARAWSRRLAAAQTIAVIEEGGRTVSLGDVLGPEFAAAPALLFGPDQFHPSAEGYKALAGVLVPSVLAALEQVPDEEVALEAYRGEGVLPITRAAVQAVNEPGTELDGTEIGGRRAGVRGLWVELRHRRSRQHVPGEAPAEHEGAPVAD</sequence>
<dbReference type="InterPro" id="IPR051532">
    <property type="entry name" value="Ester_Hydrolysis_Enzymes"/>
</dbReference>
<gene>
    <name evidence="3" type="ORF">BJ993_003570</name>
    <name evidence="4" type="ORF">CFH99_08500</name>
</gene>
<name>A0A7Y9ZKB1_9ACTN</name>
<evidence type="ECO:0000259" key="2">
    <source>
        <dbReference type="Pfam" id="PF13472"/>
    </source>
</evidence>
<proteinExistence type="predicted"/>
<feature type="region of interest" description="Disordered" evidence="1">
    <location>
        <begin position="320"/>
        <end position="340"/>
    </location>
</feature>
<dbReference type="PANTHER" id="PTHR30383">
    <property type="entry name" value="THIOESTERASE 1/PROTEASE 1/LYSOPHOSPHOLIPASE L1"/>
    <property type="match status" value="1"/>
</dbReference>
<organism evidence="3 5">
    <name type="scientific">Nocardioides aromaticivorans</name>
    <dbReference type="NCBI Taxonomy" id="200618"/>
    <lineage>
        <taxon>Bacteria</taxon>
        <taxon>Bacillati</taxon>
        <taxon>Actinomycetota</taxon>
        <taxon>Actinomycetes</taxon>
        <taxon>Propionibacteriales</taxon>
        <taxon>Nocardioidaceae</taxon>
        <taxon>Nocardioides</taxon>
    </lineage>
</organism>
<dbReference type="EMBL" id="JACBZM010000001">
    <property type="protein sequence ID" value="NYI46490.1"/>
    <property type="molecule type" value="Genomic_DNA"/>
</dbReference>
<reference evidence="4 6" key="1">
    <citation type="submission" date="2017-06" db="EMBL/GenBank/DDBJ databases">
        <title>Complete Genome Sequence of the Soil Carbazole-Degrading Bacterium Nocardioides aromaticivorans IC177.</title>
        <authorList>
            <person name="Vejarano F."/>
            <person name="Suzuki-Minakuchi C."/>
            <person name="Ohtsubo Y."/>
            <person name="Tsuda M."/>
            <person name="Okada K."/>
            <person name="Nojiri H."/>
        </authorList>
    </citation>
    <scope>NUCLEOTIDE SEQUENCE [LARGE SCALE GENOMIC DNA]</scope>
    <source>
        <strain evidence="4 6">IC177</strain>
    </source>
</reference>
<dbReference type="SUPFAM" id="SSF52266">
    <property type="entry name" value="SGNH hydrolase"/>
    <property type="match status" value="1"/>
</dbReference>